<dbReference type="PROSITE" id="PS51257">
    <property type="entry name" value="PROKAR_LIPOPROTEIN"/>
    <property type="match status" value="1"/>
</dbReference>
<evidence type="ECO:0000313" key="15">
    <source>
        <dbReference type="EMBL" id="UOO92863.1"/>
    </source>
</evidence>
<keyword evidence="8" id="KW-0677">Repeat</keyword>
<keyword evidence="11" id="KW-0720">Serine protease</keyword>
<evidence type="ECO:0000256" key="6">
    <source>
        <dbReference type="ARBA" id="ARBA00022670"/>
    </source>
</evidence>
<dbReference type="InterPro" id="IPR009003">
    <property type="entry name" value="Peptidase_S1_PA"/>
</dbReference>
<evidence type="ECO:0000256" key="4">
    <source>
        <dbReference type="ARBA" id="ARBA00013035"/>
    </source>
</evidence>
<evidence type="ECO:0000256" key="13">
    <source>
        <dbReference type="ARBA" id="ARBA00032850"/>
    </source>
</evidence>
<evidence type="ECO:0000256" key="5">
    <source>
        <dbReference type="ARBA" id="ARBA00013958"/>
    </source>
</evidence>
<proteinExistence type="inferred from homology"/>
<comment type="similarity">
    <text evidence="3">Belongs to the peptidase S1C family.</text>
</comment>
<dbReference type="EMBL" id="CP091512">
    <property type="protein sequence ID" value="UOO92863.1"/>
    <property type="molecule type" value="Genomic_DNA"/>
</dbReference>
<sequence length="496" mass="53003">MNKITLMAAACVTALTLSACDKPEWLVKKDDRNNTEYVQEVKPADNNSVAMLLPDFTKLVNEQGATVVSIQAVKQGSMGTYEGTSSEEDPMLEYFRRLIPDFPGAPANPEDDDGASFGSGFIISNDGYILTNTHVVSGTDSIRVVLTDKREFEAKLVGSDTQSDVAVLKIEAKDLPVVKLGKPDELRVGEWVAAIGAPFGFDNTVTAGIVSAKGRSLPNESYTPFIQTDVAINPGNSGGPLFNLKGEVIGINSQIYSRSGGFMGISFAIPIDVATNVADQLKQYGRVRRAQLGVIIQEVSFDLAKSFKLDKPSGALVVKVLPNGPAEKAKLQVRDIILKVNGNVVERSSDLPVLIGAMKPGSKIELTVWRDSKEVKVAVELSELTGESTVTVPNFNQNDGSDTRSRIVVPEVGLSLVALSAEESKQRDIAGGLLVVEAQGFAAASGLMAGDIIISAGPNPLTDEKTFKQALAEASTAAPLFVMRDQDTFFLPLRVK</sequence>
<dbReference type="SMART" id="SM00228">
    <property type="entry name" value="PDZ"/>
    <property type="match status" value="2"/>
</dbReference>
<dbReference type="InterPro" id="IPR011782">
    <property type="entry name" value="Pept_S1C_Do"/>
</dbReference>
<evidence type="ECO:0000256" key="8">
    <source>
        <dbReference type="ARBA" id="ARBA00022737"/>
    </source>
</evidence>
<feature type="domain" description="PDZ" evidence="14">
    <location>
        <begin position="281"/>
        <end position="372"/>
    </location>
</feature>
<evidence type="ECO:0000256" key="2">
    <source>
        <dbReference type="ARBA" id="ARBA00004418"/>
    </source>
</evidence>
<evidence type="ECO:0000256" key="10">
    <source>
        <dbReference type="ARBA" id="ARBA00022801"/>
    </source>
</evidence>
<reference evidence="15" key="1">
    <citation type="submission" date="2021-12" db="EMBL/GenBank/DDBJ databases">
        <authorList>
            <person name="Veyrier F.J."/>
        </authorList>
    </citation>
    <scope>NUCLEOTIDE SEQUENCE</scope>
    <source>
        <strain evidence="15">SAG 1488-6</strain>
    </source>
</reference>
<dbReference type="EC" id="3.4.21.107" evidence="4"/>
<evidence type="ECO:0000256" key="9">
    <source>
        <dbReference type="ARBA" id="ARBA00022764"/>
    </source>
</evidence>
<dbReference type="PROSITE" id="PS50106">
    <property type="entry name" value="PDZ"/>
    <property type="match status" value="1"/>
</dbReference>
<reference evidence="15" key="2">
    <citation type="journal article" date="2022" name="Res Sq">
        <title>Evolution of multicellular longitudinally dividing oral cavity symbionts (Neisseriaceae).</title>
        <authorList>
            <person name="Nyongesa S."/>
            <person name="Weber P."/>
            <person name="Bernet E."/>
            <person name="Pullido F."/>
            <person name="Nieckarz M."/>
            <person name="Delaby M."/>
            <person name="Nieves C."/>
            <person name="Viehboeck T."/>
            <person name="Krause N."/>
            <person name="Rivera-Millot A."/>
            <person name="Nakamura A."/>
            <person name="Vischer N."/>
            <person name="VanNieuwenhze M."/>
            <person name="Brun Y."/>
            <person name="Cava F."/>
            <person name="Bulgheresi S."/>
            <person name="Veyrier F."/>
        </authorList>
    </citation>
    <scope>NUCLEOTIDE SEQUENCE</scope>
    <source>
        <strain evidence="15">SAG 1488-6</strain>
    </source>
</reference>
<dbReference type="CDD" id="cd10839">
    <property type="entry name" value="cpPDZ1_DegP-like"/>
    <property type="match status" value="1"/>
</dbReference>
<dbReference type="SUPFAM" id="SSF50494">
    <property type="entry name" value="Trypsin-like serine proteases"/>
    <property type="match status" value="1"/>
</dbReference>
<keyword evidence="12" id="KW-0346">Stress response</keyword>
<dbReference type="PRINTS" id="PR00834">
    <property type="entry name" value="PROTEASES2C"/>
</dbReference>
<dbReference type="Gene3D" id="2.30.42.10">
    <property type="match status" value="2"/>
</dbReference>
<dbReference type="SUPFAM" id="SSF50156">
    <property type="entry name" value="PDZ domain-like"/>
    <property type="match status" value="2"/>
</dbReference>
<keyword evidence="6" id="KW-0645">Protease</keyword>
<comment type="subcellular location">
    <subcellularLocation>
        <location evidence="2">Periplasm</location>
    </subcellularLocation>
</comment>
<name>A0ABY4EBY8_VITST</name>
<keyword evidence="10" id="KW-0378">Hydrolase</keyword>
<evidence type="ECO:0000259" key="14">
    <source>
        <dbReference type="PROSITE" id="PS50106"/>
    </source>
</evidence>
<comment type="catalytic activity">
    <reaction evidence="1">
        <text>Acts on substrates that are at least partially unfolded. The cleavage site P1 residue is normally between a pair of hydrophobic residues, such as Val-|-Val.</text>
        <dbReference type="EC" id="3.4.21.107"/>
    </reaction>
</comment>
<accession>A0ABY4EBY8</accession>
<protein>
    <recommendedName>
        <fullName evidence="5">Probable periplasmic serine endoprotease DegP-like</fullName>
        <ecNumber evidence="4">3.4.21.107</ecNumber>
    </recommendedName>
    <alternativeName>
        <fullName evidence="13">Protease Do</fullName>
    </alternativeName>
</protein>
<evidence type="ECO:0000313" key="16">
    <source>
        <dbReference type="Proteomes" id="UP000832034"/>
    </source>
</evidence>
<dbReference type="NCBIfam" id="TIGR02037">
    <property type="entry name" value="degP_htrA_DO"/>
    <property type="match status" value="1"/>
</dbReference>
<keyword evidence="16" id="KW-1185">Reference proteome</keyword>
<dbReference type="InterPro" id="IPR036034">
    <property type="entry name" value="PDZ_sf"/>
</dbReference>
<evidence type="ECO:0000256" key="7">
    <source>
        <dbReference type="ARBA" id="ARBA00022729"/>
    </source>
</evidence>
<dbReference type="Proteomes" id="UP000832034">
    <property type="component" value="Chromosome"/>
</dbReference>
<dbReference type="InterPro" id="IPR001940">
    <property type="entry name" value="Peptidase_S1C"/>
</dbReference>
<dbReference type="Pfam" id="PF13365">
    <property type="entry name" value="Trypsin_2"/>
    <property type="match status" value="1"/>
</dbReference>
<evidence type="ECO:0000256" key="3">
    <source>
        <dbReference type="ARBA" id="ARBA00010541"/>
    </source>
</evidence>
<keyword evidence="7" id="KW-0732">Signal</keyword>
<dbReference type="PANTHER" id="PTHR22939">
    <property type="entry name" value="SERINE PROTEASE FAMILY S1C HTRA-RELATED"/>
    <property type="match status" value="1"/>
</dbReference>
<gene>
    <name evidence="15" type="ORF">LVJ81_02120</name>
</gene>
<dbReference type="Gene3D" id="2.40.10.120">
    <property type="match status" value="1"/>
</dbReference>
<organism evidence="15 16">
    <name type="scientific">Vitreoscilla stercoraria</name>
    <dbReference type="NCBI Taxonomy" id="61"/>
    <lineage>
        <taxon>Bacteria</taxon>
        <taxon>Pseudomonadati</taxon>
        <taxon>Pseudomonadota</taxon>
        <taxon>Betaproteobacteria</taxon>
        <taxon>Neisseriales</taxon>
        <taxon>Neisseriaceae</taxon>
        <taxon>Vitreoscilla</taxon>
    </lineage>
</organism>
<dbReference type="PANTHER" id="PTHR22939:SF130">
    <property type="entry name" value="PERIPLASMIC SERINE ENDOPROTEASE DEGP-LIKE-RELATED"/>
    <property type="match status" value="1"/>
</dbReference>
<dbReference type="Pfam" id="PF13180">
    <property type="entry name" value="PDZ_2"/>
    <property type="match status" value="1"/>
</dbReference>
<evidence type="ECO:0000256" key="11">
    <source>
        <dbReference type="ARBA" id="ARBA00022825"/>
    </source>
</evidence>
<evidence type="ECO:0000256" key="12">
    <source>
        <dbReference type="ARBA" id="ARBA00023016"/>
    </source>
</evidence>
<evidence type="ECO:0000256" key="1">
    <source>
        <dbReference type="ARBA" id="ARBA00001772"/>
    </source>
</evidence>
<keyword evidence="9" id="KW-0574">Periplasm</keyword>
<dbReference type="InterPro" id="IPR001478">
    <property type="entry name" value="PDZ"/>
</dbReference>